<protein>
    <recommendedName>
        <fullName evidence="1">Homing endonuclease LAGLIDADG domain-containing protein</fullName>
    </recommendedName>
</protein>
<name>A0A1G2HVF0_9BACT</name>
<dbReference type="Proteomes" id="UP000178774">
    <property type="component" value="Unassembled WGS sequence"/>
</dbReference>
<dbReference type="InterPro" id="IPR004860">
    <property type="entry name" value="LAGLIDADG_dom"/>
</dbReference>
<dbReference type="InterPro" id="IPR027434">
    <property type="entry name" value="Homing_endonucl"/>
</dbReference>
<evidence type="ECO:0000313" key="3">
    <source>
        <dbReference type="Proteomes" id="UP000178774"/>
    </source>
</evidence>
<evidence type="ECO:0000313" key="2">
    <source>
        <dbReference type="EMBL" id="OGZ65828.1"/>
    </source>
</evidence>
<dbReference type="EMBL" id="MHOP01000013">
    <property type="protein sequence ID" value="OGZ65828.1"/>
    <property type="molecule type" value="Genomic_DNA"/>
</dbReference>
<reference evidence="2 3" key="1">
    <citation type="journal article" date="2016" name="Nat. Commun.">
        <title>Thousands of microbial genomes shed light on interconnected biogeochemical processes in an aquifer system.</title>
        <authorList>
            <person name="Anantharaman K."/>
            <person name="Brown C.T."/>
            <person name="Hug L.A."/>
            <person name="Sharon I."/>
            <person name="Castelle C.J."/>
            <person name="Probst A.J."/>
            <person name="Thomas B.C."/>
            <person name="Singh A."/>
            <person name="Wilkins M.J."/>
            <person name="Karaoz U."/>
            <person name="Brodie E.L."/>
            <person name="Williams K.H."/>
            <person name="Hubbard S.S."/>
            <person name="Banfield J.F."/>
        </authorList>
    </citation>
    <scope>NUCLEOTIDE SEQUENCE [LARGE SCALE GENOMIC DNA]</scope>
</reference>
<organism evidence="2 3">
    <name type="scientific">Candidatus Staskawiczbacteria bacterium RIFCSPHIGHO2_01_FULL_41_41</name>
    <dbReference type="NCBI Taxonomy" id="1802203"/>
    <lineage>
        <taxon>Bacteria</taxon>
        <taxon>Candidatus Staskawicziibacteriota</taxon>
    </lineage>
</organism>
<gene>
    <name evidence="2" type="ORF">A2822_01060</name>
</gene>
<dbReference type="Pfam" id="PF03161">
    <property type="entry name" value="LAGLIDADG_2"/>
    <property type="match status" value="1"/>
</dbReference>
<dbReference type="Gene3D" id="3.10.28.10">
    <property type="entry name" value="Homing endonucleases"/>
    <property type="match status" value="2"/>
</dbReference>
<dbReference type="GO" id="GO:0004519">
    <property type="term" value="F:endonuclease activity"/>
    <property type="evidence" value="ECO:0007669"/>
    <property type="project" value="InterPro"/>
</dbReference>
<dbReference type="SUPFAM" id="SSF55608">
    <property type="entry name" value="Homing endonucleases"/>
    <property type="match status" value="1"/>
</dbReference>
<feature type="domain" description="Homing endonuclease LAGLIDADG" evidence="1">
    <location>
        <begin position="6"/>
        <end position="178"/>
    </location>
</feature>
<accession>A0A1G2HVF0</accession>
<proteinExistence type="predicted"/>
<evidence type="ECO:0000259" key="1">
    <source>
        <dbReference type="Pfam" id="PF03161"/>
    </source>
</evidence>
<sequence length="199" mass="23585">METKARAILIGLILGDGYLTKPFGSSTKSMLDIKYHEKSLEYLQWMHKELQELQLSEIKKKKGASQYRFYTKTRDDIGRLHEIFYPGGVKHIPKGITKYLKDPLTLAVWYQDDGKLDFRSKYHSNSLFATYCFPYDECELLANALRVNFDLDVRVCKCQMRGKMYYSLYVTSKSMDLFMQIIEPHIQKCFYYKLVKYRK</sequence>
<comment type="caution">
    <text evidence="2">The sequence shown here is derived from an EMBL/GenBank/DDBJ whole genome shotgun (WGS) entry which is preliminary data.</text>
</comment>
<dbReference type="AlphaFoldDB" id="A0A1G2HVF0"/>